<feature type="compositionally biased region" description="Basic and acidic residues" evidence="9">
    <location>
        <begin position="327"/>
        <end position="336"/>
    </location>
</feature>
<keyword evidence="5" id="KW-0378">Hydrolase</keyword>
<evidence type="ECO:0000256" key="7">
    <source>
        <dbReference type="ARBA" id="ARBA00023180"/>
    </source>
</evidence>
<evidence type="ECO:0000313" key="12">
    <source>
        <dbReference type="Proteomes" id="UP000800035"/>
    </source>
</evidence>
<accession>A0A6A5TKW6</accession>
<reference evidence="11" key="1">
    <citation type="journal article" date="2020" name="Stud. Mycol.">
        <title>101 Dothideomycetes genomes: a test case for predicting lifestyles and emergence of pathogens.</title>
        <authorList>
            <person name="Haridas S."/>
            <person name="Albert R."/>
            <person name="Binder M."/>
            <person name="Bloem J."/>
            <person name="Labutti K."/>
            <person name="Salamov A."/>
            <person name="Andreopoulos B."/>
            <person name="Baker S."/>
            <person name="Barry K."/>
            <person name="Bills G."/>
            <person name="Bluhm B."/>
            <person name="Cannon C."/>
            <person name="Castanera R."/>
            <person name="Culley D."/>
            <person name="Daum C."/>
            <person name="Ezra D."/>
            <person name="Gonzalez J."/>
            <person name="Henrissat B."/>
            <person name="Kuo A."/>
            <person name="Liang C."/>
            <person name="Lipzen A."/>
            <person name="Lutzoni F."/>
            <person name="Magnuson J."/>
            <person name="Mondo S."/>
            <person name="Nolan M."/>
            <person name="Ohm R."/>
            <person name="Pangilinan J."/>
            <person name="Park H.-J."/>
            <person name="Ramirez L."/>
            <person name="Alfaro M."/>
            <person name="Sun H."/>
            <person name="Tritt A."/>
            <person name="Yoshinaga Y."/>
            <person name="Zwiers L.-H."/>
            <person name="Turgeon B."/>
            <person name="Goodwin S."/>
            <person name="Spatafora J."/>
            <person name="Crous P."/>
            <person name="Grigoriev I."/>
        </authorList>
    </citation>
    <scope>NUCLEOTIDE SEQUENCE</scope>
    <source>
        <strain evidence="11">CBS 675.92</strain>
    </source>
</reference>
<dbReference type="SUPFAM" id="SSF53474">
    <property type="entry name" value="alpha/beta-Hydrolases"/>
    <property type="match status" value="1"/>
</dbReference>
<keyword evidence="12" id="KW-1185">Reference proteome</keyword>
<evidence type="ECO:0000256" key="10">
    <source>
        <dbReference type="SAM" id="SignalP"/>
    </source>
</evidence>
<protein>
    <recommendedName>
        <fullName evidence="3">Palmitoyl-protein thioesterase 1</fullName>
        <ecNumber evidence="2">3.1.2.22</ecNumber>
    </recommendedName>
    <alternativeName>
        <fullName evidence="8">Palmitoyl-protein hydrolase 1</fullName>
    </alternativeName>
</protein>
<dbReference type="GO" id="GO:0008474">
    <property type="term" value="F:palmitoyl-(protein) hydrolase activity"/>
    <property type="evidence" value="ECO:0007669"/>
    <property type="project" value="UniProtKB-EC"/>
</dbReference>
<evidence type="ECO:0000256" key="6">
    <source>
        <dbReference type="ARBA" id="ARBA00023157"/>
    </source>
</evidence>
<evidence type="ECO:0000256" key="4">
    <source>
        <dbReference type="ARBA" id="ARBA00022729"/>
    </source>
</evidence>
<dbReference type="EMBL" id="ML977011">
    <property type="protein sequence ID" value="KAF1952352.1"/>
    <property type="molecule type" value="Genomic_DNA"/>
</dbReference>
<feature type="signal peptide" evidence="10">
    <location>
        <begin position="1"/>
        <end position="18"/>
    </location>
</feature>
<keyword evidence="4 10" id="KW-0732">Signal</keyword>
<keyword evidence="7" id="KW-0325">Glycoprotein</keyword>
<dbReference type="Pfam" id="PF02089">
    <property type="entry name" value="Palm_thioest"/>
    <property type="match status" value="1"/>
</dbReference>
<evidence type="ECO:0000313" key="11">
    <source>
        <dbReference type="EMBL" id="KAF1952352.1"/>
    </source>
</evidence>
<keyword evidence="6" id="KW-1015">Disulfide bond</keyword>
<evidence type="ECO:0000256" key="2">
    <source>
        <dbReference type="ARBA" id="ARBA00012423"/>
    </source>
</evidence>
<evidence type="ECO:0000256" key="8">
    <source>
        <dbReference type="ARBA" id="ARBA00031934"/>
    </source>
</evidence>
<name>A0A6A5TKW6_9PLEO</name>
<proteinExistence type="inferred from homology"/>
<dbReference type="PRINTS" id="PR00414">
    <property type="entry name" value="PPTHIESTRASE"/>
</dbReference>
<dbReference type="FunFam" id="3.40.50.1820:FF:000107">
    <property type="entry name" value="Palmitoyl-protein thioesterase 1"/>
    <property type="match status" value="1"/>
</dbReference>
<evidence type="ECO:0000256" key="9">
    <source>
        <dbReference type="SAM" id="MobiDB-lite"/>
    </source>
</evidence>
<evidence type="ECO:0000256" key="1">
    <source>
        <dbReference type="ARBA" id="ARBA00010758"/>
    </source>
</evidence>
<dbReference type="Proteomes" id="UP000800035">
    <property type="component" value="Unassembled WGS sequence"/>
</dbReference>
<dbReference type="InterPro" id="IPR002472">
    <property type="entry name" value="Palm_thioest"/>
</dbReference>
<dbReference type="PANTHER" id="PTHR11247:SF8">
    <property type="entry name" value="PALMITOYL-PROTEIN THIOESTERASE 1"/>
    <property type="match status" value="1"/>
</dbReference>
<evidence type="ECO:0000256" key="3">
    <source>
        <dbReference type="ARBA" id="ARBA00014212"/>
    </source>
</evidence>
<dbReference type="InterPro" id="IPR029058">
    <property type="entry name" value="AB_hydrolase_fold"/>
</dbReference>
<dbReference type="AlphaFoldDB" id="A0A6A5TKW6"/>
<feature type="region of interest" description="Disordered" evidence="9">
    <location>
        <begin position="315"/>
        <end position="336"/>
    </location>
</feature>
<dbReference type="Gene3D" id="3.40.50.1820">
    <property type="entry name" value="alpha/beta hydrolase"/>
    <property type="match status" value="1"/>
</dbReference>
<sequence length="336" mass="37377">MLHSLPLSVLLLIPAIIASPIATPLPPTRSQPDPLPLIIWHGLGDNYAADGLQSVGDLAIETNPGTFVYYIRLDENPDSDRTATFLGNVTEQIAQVCADLASHPILSSAPAVNALGFSQGGQFLRGYIERCNNPPVRNLVTFGSQHNGIVKYQVCGPTDWLCKAYIGILKANTWGAWVQSHLVPAQYFRTTEEDTGEPTDEYLENSNFLADINNERKLKNVTYAKNLATLDKFVMYVFEDDTTVIPKESAWFAQTNLTSGEVTDLRNRTIYKEDWIGLKKLDQKGGLVFKTTKGGHMDLDDEVLTDVFKTYFAPSEESSRQIPTPSPHREQELMEL</sequence>
<dbReference type="EC" id="3.1.2.22" evidence="2"/>
<comment type="similarity">
    <text evidence="1">Belongs to the palmitoyl-protein thioesterase family.</text>
</comment>
<dbReference type="PANTHER" id="PTHR11247">
    <property type="entry name" value="PALMITOYL-PROTEIN THIOESTERASE/DOLICHYLDIPHOSPHATASE 1"/>
    <property type="match status" value="1"/>
</dbReference>
<evidence type="ECO:0000256" key="5">
    <source>
        <dbReference type="ARBA" id="ARBA00022801"/>
    </source>
</evidence>
<feature type="chain" id="PRO_5025404951" description="Palmitoyl-protein thioesterase 1" evidence="10">
    <location>
        <begin position="19"/>
        <end position="336"/>
    </location>
</feature>
<gene>
    <name evidence="11" type="ORF">CC80DRAFT_495421</name>
</gene>
<dbReference type="OrthoDB" id="10263094at2759"/>
<organism evidence="11 12">
    <name type="scientific">Byssothecium circinans</name>
    <dbReference type="NCBI Taxonomy" id="147558"/>
    <lineage>
        <taxon>Eukaryota</taxon>
        <taxon>Fungi</taxon>
        <taxon>Dikarya</taxon>
        <taxon>Ascomycota</taxon>
        <taxon>Pezizomycotina</taxon>
        <taxon>Dothideomycetes</taxon>
        <taxon>Pleosporomycetidae</taxon>
        <taxon>Pleosporales</taxon>
        <taxon>Massarineae</taxon>
        <taxon>Massarinaceae</taxon>
        <taxon>Byssothecium</taxon>
    </lineage>
</organism>